<dbReference type="InParanoid" id="A0A0G4GE74"/>
<sequence length="133" mass="15426">MALTEWCRQHRVERKLVGVCRLSCDDPRYMRLLTELIDGFKIIDYFDEYPFGERDDGRQRIIILKGTGQADTIAAYLEVANDQHDGRIQLYSNEAPERSRNFDGLNFPIGTAAARPLLARYGLERAMFPQTRR</sequence>
<evidence type="ECO:0000313" key="1">
    <source>
        <dbReference type="EMBL" id="CEM27665.1"/>
    </source>
</evidence>
<dbReference type="AlphaFoldDB" id="A0A0G4GE74"/>
<evidence type="ECO:0000313" key="2">
    <source>
        <dbReference type="Proteomes" id="UP000041254"/>
    </source>
</evidence>
<name>A0A0G4GE74_VITBC</name>
<dbReference type="EMBL" id="CDMY01000637">
    <property type="protein sequence ID" value="CEM27665.1"/>
    <property type="molecule type" value="Genomic_DNA"/>
</dbReference>
<reference evidence="1 2" key="1">
    <citation type="submission" date="2014-11" db="EMBL/GenBank/DDBJ databases">
        <authorList>
            <person name="Zhu J."/>
            <person name="Qi W."/>
            <person name="Song R."/>
        </authorList>
    </citation>
    <scope>NUCLEOTIDE SEQUENCE [LARGE SCALE GENOMIC DNA]</scope>
</reference>
<proteinExistence type="predicted"/>
<dbReference type="PhylomeDB" id="A0A0G4GE74"/>
<keyword evidence="2" id="KW-1185">Reference proteome</keyword>
<dbReference type="Proteomes" id="UP000041254">
    <property type="component" value="Unassembled WGS sequence"/>
</dbReference>
<organism evidence="1 2">
    <name type="scientific">Vitrella brassicaformis (strain CCMP3155)</name>
    <dbReference type="NCBI Taxonomy" id="1169540"/>
    <lineage>
        <taxon>Eukaryota</taxon>
        <taxon>Sar</taxon>
        <taxon>Alveolata</taxon>
        <taxon>Colpodellida</taxon>
        <taxon>Vitrellaceae</taxon>
        <taxon>Vitrella</taxon>
    </lineage>
</organism>
<dbReference type="VEuPathDB" id="CryptoDB:Vbra_6217"/>
<gene>
    <name evidence="1" type="ORF">Vbra_6217</name>
</gene>
<accession>A0A0G4GE74</accession>
<protein>
    <submittedName>
        <fullName evidence="1">Uncharacterized protein</fullName>
    </submittedName>
</protein>